<evidence type="ECO:0000313" key="3">
    <source>
        <dbReference type="EMBL" id="PMD55349.1"/>
    </source>
</evidence>
<dbReference type="AlphaFoldDB" id="A0A2J6SX47"/>
<reference evidence="3 4" key="1">
    <citation type="submission" date="2016-04" db="EMBL/GenBank/DDBJ databases">
        <title>A degradative enzymes factory behind the ericoid mycorrhizal symbiosis.</title>
        <authorList>
            <consortium name="DOE Joint Genome Institute"/>
            <person name="Martino E."/>
            <person name="Morin E."/>
            <person name="Grelet G."/>
            <person name="Kuo A."/>
            <person name="Kohler A."/>
            <person name="Daghino S."/>
            <person name="Barry K."/>
            <person name="Choi C."/>
            <person name="Cichocki N."/>
            <person name="Clum A."/>
            <person name="Copeland A."/>
            <person name="Hainaut M."/>
            <person name="Haridas S."/>
            <person name="Labutti K."/>
            <person name="Lindquist E."/>
            <person name="Lipzen A."/>
            <person name="Khouja H.-R."/>
            <person name="Murat C."/>
            <person name="Ohm R."/>
            <person name="Olson A."/>
            <person name="Spatafora J."/>
            <person name="Veneault-Fourrey C."/>
            <person name="Henrissat B."/>
            <person name="Grigoriev I."/>
            <person name="Martin F."/>
            <person name="Perotto S."/>
        </authorList>
    </citation>
    <scope>NUCLEOTIDE SEQUENCE [LARGE SCALE GENOMIC DNA]</scope>
    <source>
        <strain evidence="3 4">E</strain>
    </source>
</reference>
<dbReference type="RefSeq" id="XP_024732253.1">
    <property type="nucleotide sequence ID" value="XM_024883714.1"/>
</dbReference>
<dbReference type="GeneID" id="36591791"/>
<feature type="chain" id="PRO_5014385316" description="DOMON domain-containing protein" evidence="2">
    <location>
        <begin position="18"/>
        <end position="167"/>
    </location>
</feature>
<name>A0A2J6SX47_9HELO</name>
<keyword evidence="4" id="KW-1185">Reference proteome</keyword>
<evidence type="ECO:0000256" key="2">
    <source>
        <dbReference type="SAM" id="SignalP"/>
    </source>
</evidence>
<feature type="signal peptide" evidence="2">
    <location>
        <begin position="1"/>
        <end position="17"/>
    </location>
</feature>
<evidence type="ECO:0000256" key="1">
    <source>
        <dbReference type="SAM" id="MobiDB-lite"/>
    </source>
</evidence>
<feature type="region of interest" description="Disordered" evidence="1">
    <location>
        <begin position="121"/>
        <end position="141"/>
    </location>
</feature>
<accession>A0A2J6SX47</accession>
<evidence type="ECO:0000313" key="4">
    <source>
        <dbReference type="Proteomes" id="UP000235371"/>
    </source>
</evidence>
<dbReference type="InParanoid" id="A0A2J6SX47"/>
<dbReference type="OrthoDB" id="3537494at2759"/>
<proteinExistence type="predicted"/>
<organism evidence="3 4">
    <name type="scientific">Hyaloscypha bicolor E</name>
    <dbReference type="NCBI Taxonomy" id="1095630"/>
    <lineage>
        <taxon>Eukaryota</taxon>
        <taxon>Fungi</taxon>
        <taxon>Dikarya</taxon>
        <taxon>Ascomycota</taxon>
        <taxon>Pezizomycotina</taxon>
        <taxon>Leotiomycetes</taxon>
        <taxon>Helotiales</taxon>
        <taxon>Hyaloscyphaceae</taxon>
        <taxon>Hyaloscypha</taxon>
        <taxon>Hyaloscypha bicolor</taxon>
    </lineage>
</organism>
<gene>
    <name evidence="3" type="ORF">K444DRAFT_634182</name>
</gene>
<evidence type="ECO:0008006" key="5">
    <source>
        <dbReference type="Google" id="ProtNLM"/>
    </source>
</evidence>
<dbReference type="Proteomes" id="UP000235371">
    <property type="component" value="Unassembled WGS sequence"/>
</dbReference>
<protein>
    <recommendedName>
        <fullName evidence="5">DOMON domain-containing protein</fullName>
    </recommendedName>
</protein>
<keyword evidence="2" id="KW-0732">Signal</keyword>
<dbReference type="EMBL" id="KZ613856">
    <property type="protein sequence ID" value="PMD55349.1"/>
    <property type="molecule type" value="Genomic_DNA"/>
</dbReference>
<sequence length="167" mass="17387">MNRIVLVITILFGYGFAQSGRAESSTFEQAEATVEIQYGGQVGSGIILLTSDPASGTATATPNSRATAQSTAFLVGAGTPLSSSTLFNTPPVFGTSRTQMINDTALSHYLFPTATGSSQIMPGTATQSLSEPNTSSPSPTLVSGPGIRLAITWSHVFFWAAIVFSFL</sequence>